<proteinExistence type="predicted"/>
<accession>A0AAV9E2G1</accession>
<keyword evidence="2" id="KW-1185">Reference proteome</keyword>
<dbReference type="Proteomes" id="UP001180020">
    <property type="component" value="Unassembled WGS sequence"/>
</dbReference>
<sequence>MEEKDVKTGVWALLSNIKGMKRLTKHRHFLGGPYPYQTHVGHGHSLGHGSVFYRIDGRNSIYVRRIWSFCNQSGRYNKLPRNDYEGYEGLGGRATGWPREFAKTMMGRP</sequence>
<reference evidence="1" key="1">
    <citation type="journal article" date="2023" name="Nat. Commun.">
        <title>Diploid and tetraploid genomes of Acorus and the evolution of monocots.</title>
        <authorList>
            <person name="Ma L."/>
            <person name="Liu K.W."/>
            <person name="Li Z."/>
            <person name="Hsiao Y.Y."/>
            <person name="Qi Y."/>
            <person name="Fu T."/>
            <person name="Tang G.D."/>
            <person name="Zhang D."/>
            <person name="Sun W.H."/>
            <person name="Liu D.K."/>
            <person name="Li Y."/>
            <person name="Chen G.Z."/>
            <person name="Liu X.D."/>
            <person name="Liao X.Y."/>
            <person name="Jiang Y.T."/>
            <person name="Yu X."/>
            <person name="Hao Y."/>
            <person name="Huang J."/>
            <person name="Zhao X.W."/>
            <person name="Ke S."/>
            <person name="Chen Y.Y."/>
            <person name="Wu W.L."/>
            <person name="Hsu J.L."/>
            <person name="Lin Y.F."/>
            <person name="Huang M.D."/>
            <person name="Li C.Y."/>
            <person name="Huang L."/>
            <person name="Wang Z.W."/>
            <person name="Zhao X."/>
            <person name="Zhong W.Y."/>
            <person name="Peng D.H."/>
            <person name="Ahmad S."/>
            <person name="Lan S."/>
            <person name="Zhang J.S."/>
            <person name="Tsai W.C."/>
            <person name="Van de Peer Y."/>
            <person name="Liu Z.J."/>
        </authorList>
    </citation>
    <scope>NUCLEOTIDE SEQUENCE</scope>
    <source>
        <strain evidence="1">CP</strain>
    </source>
</reference>
<gene>
    <name evidence="1" type="ORF">QJS10_CPA09g00800</name>
</gene>
<organism evidence="1 2">
    <name type="scientific">Acorus calamus</name>
    <name type="common">Sweet flag</name>
    <dbReference type="NCBI Taxonomy" id="4465"/>
    <lineage>
        <taxon>Eukaryota</taxon>
        <taxon>Viridiplantae</taxon>
        <taxon>Streptophyta</taxon>
        <taxon>Embryophyta</taxon>
        <taxon>Tracheophyta</taxon>
        <taxon>Spermatophyta</taxon>
        <taxon>Magnoliopsida</taxon>
        <taxon>Liliopsida</taxon>
        <taxon>Acoraceae</taxon>
        <taxon>Acorus</taxon>
    </lineage>
</organism>
<evidence type="ECO:0000313" key="2">
    <source>
        <dbReference type="Proteomes" id="UP001180020"/>
    </source>
</evidence>
<protein>
    <submittedName>
        <fullName evidence="1">Uncharacterized protein</fullName>
    </submittedName>
</protein>
<dbReference type="EMBL" id="JAUJYO010000009">
    <property type="protein sequence ID" value="KAK1307579.1"/>
    <property type="molecule type" value="Genomic_DNA"/>
</dbReference>
<dbReference type="AlphaFoldDB" id="A0AAV9E2G1"/>
<name>A0AAV9E2G1_ACOCL</name>
<comment type="caution">
    <text evidence="1">The sequence shown here is derived from an EMBL/GenBank/DDBJ whole genome shotgun (WGS) entry which is preliminary data.</text>
</comment>
<evidence type="ECO:0000313" key="1">
    <source>
        <dbReference type="EMBL" id="KAK1307579.1"/>
    </source>
</evidence>
<reference evidence="1" key="2">
    <citation type="submission" date="2023-06" db="EMBL/GenBank/DDBJ databases">
        <authorList>
            <person name="Ma L."/>
            <person name="Liu K.-W."/>
            <person name="Li Z."/>
            <person name="Hsiao Y.-Y."/>
            <person name="Qi Y."/>
            <person name="Fu T."/>
            <person name="Tang G."/>
            <person name="Zhang D."/>
            <person name="Sun W.-H."/>
            <person name="Liu D.-K."/>
            <person name="Li Y."/>
            <person name="Chen G.-Z."/>
            <person name="Liu X.-D."/>
            <person name="Liao X.-Y."/>
            <person name="Jiang Y.-T."/>
            <person name="Yu X."/>
            <person name="Hao Y."/>
            <person name="Huang J."/>
            <person name="Zhao X.-W."/>
            <person name="Ke S."/>
            <person name="Chen Y.-Y."/>
            <person name="Wu W.-L."/>
            <person name="Hsu J.-L."/>
            <person name="Lin Y.-F."/>
            <person name="Huang M.-D."/>
            <person name="Li C.-Y."/>
            <person name="Huang L."/>
            <person name="Wang Z.-W."/>
            <person name="Zhao X."/>
            <person name="Zhong W.-Y."/>
            <person name="Peng D.-H."/>
            <person name="Ahmad S."/>
            <person name="Lan S."/>
            <person name="Zhang J.-S."/>
            <person name="Tsai W.-C."/>
            <person name="Van De Peer Y."/>
            <person name="Liu Z.-J."/>
        </authorList>
    </citation>
    <scope>NUCLEOTIDE SEQUENCE</scope>
    <source>
        <strain evidence="1">CP</strain>
        <tissue evidence="1">Leaves</tissue>
    </source>
</reference>